<dbReference type="GO" id="GO:0005737">
    <property type="term" value="C:cytoplasm"/>
    <property type="evidence" value="ECO:0007669"/>
    <property type="project" value="UniProtKB-SubCell"/>
</dbReference>
<dbReference type="InterPro" id="IPR001387">
    <property type="entry name" value="Cro/C1-type_HTH"/>
</dbReference>
<keyword evidence="3" id="KW-0677">Repeat</keyword>
<evidence type="ECO:0000256" key="5">
    <source>
        <dbReference type="ARBA" id="ARBA00038253"/>
    </source>
</evidence>
<dbReference type="Gene3D" id="1.10.260.40">
    <property type="entry name" value="lambda repressor-like DNA-binding domains"/>
    <property type="match status" value="1"/>
</dbReference>
<reference evidence="11 12" key="2">
    <citation type="submission" date="2019-04" db="EMBL/GenBank/DDBJ databases">
        <title>Genome sequencing of Clostridium botulinum Groups I-IV and Clostridium butyricum.</title>
        <authorList>
            <person name="Brunt J."/>
            <person name="Van Vliet A.H.M."/>
            <person name="Stringer S.C."/>
            <person name="Carter A.T."/>
            <person name="Peck M.W."/>
        </authorList>
    </citation>
    <scope>NUCLEOTIDE SEQUENCE [LARGE SCALE GENOMIC DNA]</scope>
    <source>
        <strain evidence="8 12">1605</strain>
        <strain evidence="9 11">CB-K-33E</strain>
    </source>
</reference>
<dbReference type="Proteomes" id="UP000476820">
    <property type="component" value="Unassembled WGS sequence"/>
</dbReference>
<protein>
    <submittedName>
        <fullName evidence="7">Helix-turn-helix domain-containing protein</fullName>
    </submittedName>
    <submittedName>
        <fullName evidence="8">Helix-turn-helix transcriptional regulator</fullName>
    </submittedName>
</protein>
<evidence type="ECO:0000313" key="7">
    <source>
        <dbReference type="EMBL" id="NFA43418.1"/>
    </source>
</evidence>
<sequence length="432" mass="50763">MEILSLGEKIKTRRKELNMTLKDLAKNRITPGQISLIESGRSNPSMDLLEYLAATLNISIEHLMESEESQAEKISIYYEQVAESYILLESYDIAQKYIENALYYSEKYNLEYRKARLLFITAQIYVYKKDFQMAQKFFLSSNVIFIKNNNYEQIIKTFLNLAKITINLRAYHSASSYLRQAEKVYLDNNIEDDFLLGEIYYNMARTYFNIEDLDKALEYSNVAKKKLERTYSDKGYAKTLLVLAEEFNKRGDLSKSTKYSKKALEVYRKIEHKKSVVEIEHNLGKLFYELDDLEESFKHYEISKKVINQNEFENEVDILIDICKSHLKLKNIKECKKIVEQIDTVIDENDFNRLIECKLIQYIIFNISEEYEDAEKMIMEAYAKAKDSNNLLKAGEIAMKIGKHFMDKKDEGKASNYLNEGIKFFEELGLIK</sequence>
<evidence type="ECO:0000256" key="4">
    <source>
        <dbReference type="ARBA" id="ARBA00022803"/>
    </source>
</evidence>
<evidence type="ECO:0000313" key="9">
    <source>
        <dbReference type="EMBL" id="NFN35227.1"/>
    </source>
</evidence>
<dbReference type="Proteomes" id="UP000472355">
    <property type="component" value="Unassembled WGS sequence"/>
</dbReference>
<dbReference type="SMART" id="SM00028">
    <property type="entry name" value="TPR"/>
    <property type="match status" value="6"/>
</dbReference>
<evidence type="ECO:0000313" key="11">
    <source>
        <dbReference type="Proteomes" id="UP000473681"/>
    </source>
</evidence>
<dbReference type="InterPro" id="IPR019734">
    <property type="entry name" value="TPR_rpt"/>
</dbReference>
<dbReference type="Proteomes" id="UP000473681">
    <property type="component" value="Unassembled WGS sequence"/>
</dbReference>
<dbReference type="SUPFAM" id="SSF48452">
    <property type="entry name" value="TPR-like"/>
    <property type="match status" value="2"/>
</dbReference>
<dbReference type="SUPFAM" id="SSF47413">
    <property type="entry name" value="lambda repressor-like DNA-binding domains"/>
    <property type="match status" value="1"/>
</dbReference>
<dbReference type="InterPro" id="IPR051476">
    <property type="entry name" value="Bac_ResReg_Asp_Phosphatase"/>
</dbReference>
<feature type="domain" description="HTH cro/C1-type" evidence="6">
    <location>
        <begin position="10"/>
        <end position="63"/>
    </location>
</feature>
<proteinExistence type="inferred from homology"/>
<dbReference type="PANTHER" id="PTHR46630">
    <property type="entry name" value="TETRATRICOPEPTIDE REPEAT PROTEIN 29"/>
    <property type="match status" value="1"/>
</dbReference>
<gene>
    <name evidence="7" type="ORF">EXM65_12750</name>
    <name evidence="8" type="ORF">FC774_17250</name>
    <name evidence="9" type="ORF">FDB51_08785</name>
</gene>
<dbReference type="EMBL" id="SWVK01000010">
    <property type="protein sequence ID" value="NFN35227.1"/>
    <property type="molecule type" value="Genomic_DNA"/>
</dbReference>
<accession>A0A0M1LCY2</accession>
<evidence type="ECO:0000256" key="2">
    <source>
        <dbReference type="ARBA" id="ARBA00022490"/>
    </source>
</evidence>
<dbReference type="Gene3D" id="1.25.40.10">
    <property type="entry name" value="Tetratricopeptide repeat domain"/>
    <property type="match status" value="1"/>
</dbReference>
<evidence type="ECO:0000259" key="6">
    <source>
        <dbReference type="PROSITE" id="PS50943"/>
    </source>
</evidence>
<dbReference type="SMART" id="SM00530">
    <property type="entry name" value="HTH_XRE"/>
    <property type="match status" value="1"/>
</dbReference>
<name>A0A0M1LCY2_CLOBO</name>
<dbReference type="GO" id="GO:0003677">
    <property type="term" value="F:DNA binding"/>
    <property type="evidence" value="ECO:0007669"/>
    <property type="project" value="InterPro"/>
</dbReference>
<dbReference type="PANTHER" id="PTHR46630:SF1">
    <property type="entry name" value="TETRATRICOPEPTIDE REPEAT PROTEIN 29"/>
    <property type="match status" value="1"/>
</dbReference>
<dbReference type="InterPro" id="IPR011990">
    <property type="entry name" value="TPR-like_helical_dom_sf"/>
</dbReference>
<dbReference type="OrthoDB" id="2986817at2"/>
<dbReference type="InterPro" id="IPR041617">
    <property type="entry name" value="TPR_MalT"/>
</dbReference>
<comment type="caution">
    <text evidence="7">The sequence shown here is derived from an EMBL/GenBank/DDBJ whole genome shotgun (WGS) entry which is preliminary data.</text>
</comment>
<dbReference type="Pfam" id="PF01381">
    <property type="entry name" value="HTH_3"/>
    <property type="match status" value="1"/>
</dbReference>
<comment type="similarity">
    <text evidence="5">Belongs to the Rap family.</text>
</comment>
<dbReference type="Pfam" id="PF17874">
    <property type="entry name" value="TPR_MalT"/>
    <property type="match status" value="1"/>
</dbReference>
<dbReference type="InterPro" id="IPR010982">
    <property type="entry name" value="Lambda_DNA-bd_dom_sf"/>
</dbReference>
<keyword evidence="4" id="KW-0802">TPR repeat</keyword>
<comment type="subcellular location">
    <subcellularLocation>
        <location evidence="1">Cytoplasm</location>
    </subcellularLocation>
</comment>
<organism evidence="7 10">
    <name type="scientific">Clostridium botulinum</name>
    <dbReference type="NCBI Taxonomy" id="1491"/>
    <lineage>
        <taxon>Bacteria</taxon>
        <taxon>Bacillati</taxon>
        <taxon>Bacillota</taxon>
        <taxon>Clostridia</taxon>
        <taxon>Eubacteriales</taxon>
        <taxon>Clostridiaceae</taxon>
        <taxon>Clostridium</taxon>
    </lineage>
</organism>
<dbReference type="AlphaFoldDB" id="A0A0M1LCY2"/>
<dbReference type="RefSeq" id="WP_012450191.1">
    <property type="nucleotide sequence ID" value="NZ_CP010520.1"/>
</dbReference>
<dbReference type="PROSITE" id="PS50943">
    <property type="entry name" value="HTH_CROC1"/>
    <property type="match status" value="1"/>
</dbReference>
<dbReference type="CDD" id="cd00093">
    <property type="entry name" value="HTH_XRE"/>
    <property type="match status" value="1"/>
</dbReference>
<reference evidence="7 10" key="1">
    <citation type="submission" date="2019-02" db="EMBL/GenBank/DDBJ databases">
        <title>Genome sequencing of Clostridium botulinum clinical isolates.</title>
        <authorList>
            <person name="Brunt J."/>
            <person name="Van Vliet A.H.M."/>
            <person name="Stringer S.C."/>
            <person name="Grant K.A."/>
            <person name="Carter A.C."/>
            <person name="Peck M.W."/>
        </authorList>
    </citation>
    <scope>NUCLEOTIDE SEQUENCE [LARGE SCALE GENOMIC DNA]</scope>
    <source>
        <strain evidence="7 10">H113700579</strain>
    </source>
</reference>
<dbReference type="EMBL" id="SWOV01000085">
    <property type="protein sequence ID" value="NFF89573.1"/>
    <property type="molecule type" value="Genomic_DNA"/>
</dbReference>
<evidence type="ECO:0000313" key="8">
    <source>
        <dbReference type="EMBL" id="NFF89573.1"/>
    </source>
</evidence>
<evidence type="ECO:0000256" key="3">
    <source>
        <dbReference type="ARBA" id="ARBA00022737"/>
    </source>
</evidence>
<keyword evidence="2" id="KW-0963">Cytoplasm</keyword>
<evidence type="ECO:0000313" key="12">
    <source>
        <dbReference type="Proteomes" id="UP000476820"/>
    </source>
</evidence>
<evidence type="ECO:0000256" key="1">
    <source>
        <dbReference type="ARBA" id="ARBA00004496"/>
    </source>
</evidence>
<evidence type="ECO:0000313" key="10">
    <source>
        <dbReference type="Proteomes" id="UP000472355"/>
    </source>
</evidence>
<dbReference type="EMBL" id="SGKU01000038">
    <property type="protein sequence ID" value="NFA43418.1"/>
    <property type="molecule type" value="Genomic_DNA"/>
</dbReference>